<sequence length="168" mass="18082">MTIDIRQQGDLAASLRDVMADVCTPVAIVTSCVGHTPFGSTVSAFCSLSMEPPMVMVALNRESDTLRALEVSGRFGINVLGSKNADLAMQFARKGPDKFDDVRWTPSHGVPRIDTSPGWIACDVAGLADGGDHLIVSGNVVGADLQQSEPLTYHQRRFGTHVPFRVEQ</sequence>
<evidence type="ECO:0000256" key="2">
    <source>
        <dbReference type="ARBA" id="ARBA00023002"/>
    </source>
</evidence>
<evidence type="ECO:0000313" key="4">
    <source>
        <dbReference type="EMBL" id="PHV66716.1"/>
    </source>
</evidence>
<comment type="similarity">
    <text evidence="1">Belongs to the non-flavoprotein flavin reductase family.</text>
</comment>
<dbReference type="SMART" id="SM00903">
    <property type="entry name" value="Flavin_Reduct"/>
    <property type="match status" value="1"/>
</dbReference>
<comment type="caution">
    <text evidence="4">The sequence shown here is derived from an EMBL/GenBank/DDBJ whole genome shotgun (WGS) entry which is preliminary data.</text>
</comment>
<dbReference type="Pfam" id="PF01613">
    <property type="entry name" value="Flavin_Reduct"/>
    <property type="match status" value="1"/>
</dbReference>
<gene>
    <name evidence="4" type="ORF">CSW57_10560</name>
</gene>
<dbReference type="PANTHER" id="PTHR30466">
    <property type="entry name" value="FLAVIN REDUCTASE"/>
    <property type="match status" value="1"/>
</dbReference>
<accession>A0A2G3PLT3</accession>
<evidence type="ECO:0000259" key="3">
    <source>
        <dbReference type="SMART" id="SM00903"/>
    </source>
</evidence>
<organism evidence="4 5">
    <name type="scientific">Williamsia marianensis</name>
    <dbReference type="NCBI Taxonomy" id="85044"/>
    <lineage>
        <taxon>Bacteria</taxon>
        <taxon>Bacillati</taxon>
        <taxon>Actinomycetota</taxon>
        <taxon>Actinomycetes</taxon>
        <taxon>Mycobacteriales</taxon>
        <taxon>Nocardiaceae</taxon>
        <taxon>Williamsia</taxon>
    </lineage>
</organism>
<name>A0A2G3PLT3_WILMA</name>
<proteinExistence type="inferred from homology"/>
<feature type="domain" description="Flavin reductase like" evidence="3">
    <location>
        <begin position="19"/>
        <end position="160"/>
    </location>
</feature>
<dbReference type="RefSeq" id="WP_099382744.1">
    <property type="nucleotide sequence ID" value="NZ_PEBD01000008.1"/>
</dbReference>
<dbReference type="PANTHER" id="PTHR30466:SF1">
    <property type="entry name" value="FMN REDUCTASE (NADH) RUTF"/>
    <property type="match status" value="1"/>
</dbReference>
<dbReference type="Proteomes" id="UP000225108">
    <property type="component" value="Unassembled WGS sequence"/>
</dbReference>
<dbReference type="Gene3D" id="2.30.110.10">
    <property type="entry name" value="Electron Transport, Fmn-binding Protein, Chain A"/>
    <property type="match status" value="1"/>
</dbReference>
<dbReference type="InterPro" id="IPR012349">
    <property type="entry name" value="Split_barrel_FMN-bd"/>
</dbReference>
<evidence type="ECO:0000313" key="5">
    <source>
        <dbReference type="Proteomes" id="UP000225108"/>
    </source>
</evidence>
<dbReference type="InterPro" id="IPR050268">
    <property type="entry name" value="NADH-dep_flavin_reductase"/>
</dbReference>
<dbReference type="SUPFAM" id="SSF50475">
    <property type="entry name" value="FMN-binding split barrel"/>
    <property type="match status" value="1"/>
</dbReference>
<dbReference type="GO" id="GO:0042602">
    <property type="term" value="F:riboflavin reductase (NADPH) activity"/>
    <property type="evidence" value="ECO:0007669"/>
    <property type="project" value="TreeGrafter"/>
</dbReference>
<dbReference type="EMBL" id="PEBD01000008">
    <property type="protein sequence ID" value="PHV66716.1"/>
    <property type="molecule type" value="Genomic_DNA"/>
</dbReference>
<dbReference type="AlphaFoldDB" id="A0A2G3PLT3"/>
<dbReference type="GO" id="GO:0010181">
    <property type="term" value="F:FMN binding"/>
    <property type="evidence" value="ECO:0007669"/>
    <property type="project" value="InterPro"/>
</dbReference>
<reference evidence="4 5" key="1">
    <citation type="submission" date="2017-10" db="EMBL/GenBank/DDBJ databases">
        <title>The draft genome sequence of Williamsia sp. BULT 1.1 isolated from the semi-arid grassland soils from South Africa.</title>
        <authorList>
            <person name="Kabwe M.H."/>
            <person name="Govender N."/>
            <person name="Mutseka Lunga P."/>
            <person name="Vikram S."/>
            <person name="Makhalanyane T.P."/>
        </authorList>
    </citation>
    <scope>NUCLEOTIDE SEQUENCE [LARGE SCALE GENOMIC DNA]</scope>
    <source>
        <strain evidence="4 5">BULT 1.1</strain>
    </source>
</reference>
<protein>
    <submittedName>
        <fullName evidence="4">Flavin reductase</fullName>
    </submittedName>
</protein>
<evidence type="ECO:0000256" key="1">
    <source>
        <dbReference type="ARBA" id="ARBA00008898"/>
    </source>
</evidence>
<dbReference type="InterPro" id="IPR002563">
    <property type="entry name" value="Flavin_Rdtase-like_dom"/>
</dbReference>
<dbReference type="PROSITE" id="PS51257">
    <property type="entry name" value="PROKAR_LIPOPROTEIN"/>
    <property type="match status" value="1"/>
</dbReference>
<keyword evidence="2" id="KW-0560">Oxidoreductase</keyword>